<sequence>MLIKVKTFTYLYSKTLKDSRLASKSN</sequence>
<name>A0A0E9TKG7_ANGAN</name>
<reference evidence="1" key="1">
    <citation type="submission" date="2014-11" db="EMBL/GenBank/DDBJ databases">
        <authorList>
            <person name="Amaro Gonzalez C."/>
        </authorList>
    </citation>
    <scope>NUCLEOTIDE SEQUENCE</scope>
</reference>
<organism evidence="1">
    <name type="scientific">Anguilla anguilla</name>
    <name type="common">European freshwater eel</name>
    <name type="synonym">Muraena anguilla</name>
    <dbReference type="NCBI Taxonomy" id="7936"/>
    <lineage>
        <taxon>Eukaryota</taxon>
        <taxon>Metazoa</taxon>
        <taxon>Chordata</taxon>
        <taxon>Craniata</taxon>
        <taxon>Vertebrata</taxon>
        <taxon>Euteleostomi</taxon>
        <taxon>Actinopterygii</taxon>
        <taxon>Neopterygii</taxon>
        <taxon>Teleostei</taxon>
        <taxon>Anguilliformes</taxon>
        <taxon>Anguillidae</taxon>
        <taxon>Anguilla</taxon>
    </lineage>
</organism>
<reference evidence="1" key="2">
    <citation type="journal article" date="2015" name="Fish Shellfish Immunol.">
        <title>Early steps in the European eel (Anguilla anguilla)-Vibrio vulnificus interaction in the gills: Role of the RtxA13 toxin.</title>
        <authorList>
            <person name="Callol A."/>
            <person name="Pajuelo D."/>
            <person name="Ebbesson L."/>
            <person name="Teles M."/>
            <person name="MacKenzie S."/>
            <person name="Amaro C."/>
        </authorList>
    </citation>
    <scope>NUCLEOTIDE SEQUENCE</scope>
</reference>
<dbReference type="AlphaFoldDB" id="A0A0E9TKG7"/>
<protein>
    <submittedName>
        <fullName evidence="1">Uncharacterized protein</fullName>
    </submittedName>
</protein>
<accession>A0A0E9TKG7</accession>
<proteinExistence type="predicted"/>
<evidence type="ECO:0000313" key="1">
    <source>
        <dbReference type="EMBL" id="JAH53957.1"/>
    </source>
</evidence>
<dbReference type="EMBL" id="GBXM01054620">
    <property type="protein sequence ID" value="JAH53957.1"/>
    <property type="molecule type" value="Transcribed_RNA"/>
</dbReference>